<protein>
    <submittedName>
        <fullName evidence="1">Uncharacterized protein</fullName>
    </submittedName>
</protein>
<dbReference type="RefSeq" id="WP_211142881.1">
    <property type="nucleotide sequence ID" value="NZ_JAEEGB010000013.1"/>
</dbReference>
<accession>A0A934M3W4</accession>
<organism evidence="1 2">
    <name type="scientific">Clostridium aciditolerans</name>
    <dbReference type="NCBI Taxonomy" id="339861"/>
    <lineage>
        <taxon>Bacteria</taxon>
        <taxon>Bacillati</taxon>
        <taxon>Bacillota</taxon>
        <taxon>Clostridia</taxon>
        <taxon>Eubacteriales</taxon>
        <taxon>Clostridiaceae</taxon>
        <taxon>Clostridium</taxon>
    </lineage>
</organism>
<reference evidence="1" key="1">
    <citation type="submission" date="2020-12" db="EMBL/GenBank/DDBJ databases">
        <title>Clostridium thailandense sp. nov., a novel acetogenic bacterium isolated from peat land soil in Thailand.</title>
        <authorList>
            <person name="Chaikitkaew S."/>
            <person name="Birkeland N.K."/>
        </authorList>
    </citation>
    <scope>NUCLEOTIDE SEQUENCE</scope>
    <source>
        <strain evidence="1">DSM 17425</strain>
    </source>
</reference>
<name>A0A934M3W4_9CLOT</name>
<evidence type="ECO:0000313" key="2">
    <source>
        <dbReference type="Proteomes" id="UP000622687"/>
    </source>
</evidence>
<proteinExistence type="predicted"/>
<evidence type="ECO:0000313" key="1">
    <source>
        <dbReference type="EMBL" id="MBI6873465.1"/>
    </source>
</evidence>
<dbReference type="Proteomes" id="UP000622687">
    <property type="component" value="Unassembled WGS sequence"/>
</dbReference>
<keyword evidence="2" id="KW-1185">Reference proteome</keyword>
<sequence length="70" mass="7901">MEGSLIKPEELVDVLEEDGELSIYNGAKELFIQTVDDKEGYSYVSSTNEEFGSSREAVEWAINEIHKSIM</sequence>
<dbReference type="AlphaFoldDB" id="A0A934M3W4"/>
<gene>
    <name evidence="1" type="ORF">I6U51_12210</name>
</gene>
<comment type="caution">
    <text evidence="1">The sequence shown here is derived from an EMBL/GenBank/DDBJ whole genome shotgun (WGS) entry which is preliminary data.</text>
</comment>
<dbReference type="EMBL" id="JAEEGB010000013">
    <property type="protein sequence ID" value="MBI6873465.1"/>
    <property type="molecule type" value="Genomic_DNA"/>
</dbReference>